<dbReference type="InterPro" id="IPR055346">
    <property type="entry name" value="Fe-S_cluster_assembly_SufBD"/>
</dbReference>
<dbReference type="SUPFAM" id="SSF101960">
    <property type="entry name" value="Stabilizer of iron transporter SufD"/>
    <property type="match status" value="1"/>
</dbReference>
<dbReference type="Proteomes" id="UP000466578">
    <property type="component" value="Chromosome"/>
</dbReference>
<dbReference type="GeneID" id="45455432"/>
<dbReference type="InterPro" id="IPR011542">
    <property type="entry name" value="SUF_FeS_clus_asmbl_SufD"/>
</dbReference>
<gene>
    <name evidence="3" type="ORF">MPRI_51500</name>
</gene>
<name>A0ABN6AZY4_9MYCO</name>
<keyword evidence="4" id="KW-1185">Reference proteome</keyword>
<dbReference type="RefSeq" id="WP_009955753.1">
    <property type="nucleotide sequence ID" value="NC_016948.1"/>
</dbReference>
<dbReference type="PANTHER" id="PTHR43575:SF1">
    <property type="entry name" value="PROTEIN ABCI7, CHLOROPLASTIC"/>
    <property type="match status" value="1"/>
</dbReference>
<dbReference type="PROSITE" id="PS50006">
    <property type="entry name" value="FHA_DOMAIN"/>
    <property type="match status" value="1"/>
</dbReference>
<sequence>MTNLTEAVEGSSLTALNKGELFSSFDVDAFEVPHGRDEIWRFTPLRRLRGLHDGSAHATGKAQITVTEQPGVRTEVVRRGDERLGQGGVPADRVAAQAFSSFNSATVVTVARDTEVAKPIEIVVDGPGEGAVAYGHLQIRVEELARAIVVVDLRGSGTYADNVEIIVSDSAALGVIWIADWADDMVNVSAHHARLGKDSVLGHVNVTLGGDLVRTSTTVRFTAAGGDAQLLGTYFADDGQHIESRLLVDHAHPNCRSDVLYKGALQADPESDRPDAHAVWVGDVLIRAEATGTDTFETNRNLILTDGARADSVPNLEIETGEIVGAGHASATGRFDDEQVFYLRARGIPEDQARRLIVRGFFAEIIQKIAVPAVRERLTEAIEHELELTEGNKN</sequence>
<reference evidence="3 4" key="1">
    <citation type="journal article" date="2019" name="Emerg. Microbes Infect.">
        <title>Comprehensive subspecies identification of 175 nontuberculous mycobacteria species based on 7547 genomic profiles.</title>
        <authorList>
            <person name="Matsumoto Y."/>
            <person name="Kinjo T."/>
            <person name="Motooka D."/>
            <person name="Nabeya D."/>
            <person name="Jung N."/>
            <person name="Uechi K."/>
            <person name="Horii T."/>
            <person name="Iida T."/>
            <person name="Fujita J."/>
            <person name="Nakamura S."/>
        </authorList>
    </citation>
    <scope>NUCLEOTIDE SEQUENCE [LARGE SCALE GENOMIC DNA]</scope>
    <source>
        <strain evidence="3 4">JCM 30622</strain>
    </source>
</reference>
<dbReference type="Pfam" id="PF01458">
    <property type="entry name" value="SUFBD_core"/>
    <property type="match status" value="1"/>
</dbReference>
<comment type="similarity">
    <text evidence="1">Belongs to the iron-sulfur cluster assembly SufBD family.</text>
</comment>
<accession>A0ABN6AZY4</accession>
<evidence type="ECO:0000313" key="4">
    <source>
        <dbReference type="Proteomes" id="UP000466578"/>
    </source>
</evidence>
<dbReference type="InterPro" id="IPR000825">
    <property type="entry name" value="SUF_FeS_clus_asmbl_SufBD_core"/>
</dbReference>
<evidence type="ECO:0000256" key="1">
    <source>
        <dbReference type="ARBA" id="ARBA00043967"/>
    </source>
</evidence>
<dbReference type="PANTHER" id="PTHR43575">
    <property type="entry name" value="PROTEIN ABCI7, CHLOROPLASTIC"/>
    <property type="match status" value="1"/>
</dbReference>
<dbReference type="EMBL" id="AP022597">
    <property type="protein sequence ID" value="BBY72963.1"/>
    <property type="molecule type" value="Genomic_DNA"/>
</dbReference>
<dbReference type="NCBIfam" id="TIGR01981">
    <property type="entry name" value="sufD"/>
    <property type="match status" value="1"/>
</dbReference>
<evidence type="ECO:0000313" key="3">
    <source>
        <dbReference type="EMBL" id="BBY72963.1"/>
    </source>
</evidence>
<proteinExistence type="inferred from homology"/>
<protein>
    <submittedName>
        <fullName evidence="3">UPF0051 protein</fullName>
    </submittedName>
</protein>
<dbReference type="InterPro" id="IPR000253">
    <property type="entry name" value="FHA_dom"/>
</dbReference>
<evidence type="ECO:0000259" key="2">
    <source>
        <dbReference type="PROSITE" id="PS50006"/>
    </source>
</evidence>
<dbReference type="InterPro" id="IPR037284">
    <property type="entry name" value="SUF_FeS_clus_asmbl_SufBD_sf"/>
</dbReference>
<feature type="domain" description="FHA" evidence="2">
    <location>
        <begin position="108"/>
        <end position="165"/>
    </location>
</feature>
<organism evidence="3 4">
    <name type="scientific">Mycobacterium paraintracellulare</name>
    <dbReference type="NCBI Taxonomy" id="1138383"/>
    <lineage>
        <taxon>Bacteria</taxon>
        <taxon>Bacillati</taxon>
        <taxon>Actinomycetota</taxon>
        <taxon>Actinomycetes</taxon>
        <taxon>Mycobacteriales</taxon>
        <taxon>Mycobacteriaceae</taxon>
        <taxon>Mycobacterium</taxon>
        <taxon>Mycobacterium avium complex (MAC)</taxon>
    </lineage>
</organism>